<keyword evidence="2" id="KW-0812">Transmembrane</keyword>
<dbReference type="Proteomes" id="UP000267096">
    <property type="component" value="Unassembled WGS sequence"/>
</dbReference>
<dbReference type="Pfam" id="PF10328">
    <property type="entry name" value="7TM_GPCR_Srx"/>
    <property type="match status" value="1"/>
</dbReference>
<protein>
    <submittedName>
        <fullName evidence="6">7TM_GPCR_Srx domain-containing protein</fullName>
    </submittedName>
</protein>
<keyword evidence="5" id="KW-1185">Reference proteome</keyword>
<dbReference type="EMBL" id="UYRR01034320">
    <property type="protein sequence ID" value="VDK60782.1"/>
    <property type="molecule type" value="Genomic_DNA"/>
</dbReference>
<accession>A0A0M3KB50</accession>
<reference evidence="6" key="1">
    <citation type="submission" date="2017-02" db="UniProtKB">
        <authorList>
            <consortium name="WormBaseParasite"/>
        </authorList>
    </citation>
    <scope>IDENTIFICATION</scope>
</reference>
<dbReference type="CDD" id="cd00637">
    <property type="entry name" value="7tm_classA_rhodopsin-like"/>
    <property type="match status" value="1"/>
</dbReference>
<evidence type="ECO:0000313" key="4">
    <source>
        <dbReference type="EMBL" id="VDK60782.1"/>
    </source>
</evidence>
<feature type="transmembrane region" description="Helical" evidence="2">
    <location>
        <begin position="184"/>
        <end position="201"/>
    </location>
</feature>
<dbReference type="SUPFAM" id="SSF81321">
    <property type="entry name" value="Family A G protein-coupled receptor-like"/>
    <property type="match status" value="1"/>
</dbReference>
<feature type="transmembrane region" description="Helical" evidence="2">
    <location>
        <begin position="108"/>
        <end position="132"/>
    </location>
</feature>
<feature type="transmembrane region" description="Helical" evidence="2">
    <location>
        <begin position="63"/>
        <end position="87"/>
    </location>
</feature>
<feature type="compositionally biased region" description="Polar residues" evidence="1">
    <location>
        <begin position="249"/>
        <end position="266"/>
    </location>
</feature>
<feature type="domain" description="7TM GPCR serpentine receptor class x (Srx)" evidence="3">
    <location>
        <begin position="4"/>
        <end position="202"/>
    </location>
</feature>
<organism evidence="6">
    <name type="scientific">Anisakis simplex</name>
    <name type="common">Herring worm</name>
    <dbReference type="NCBI Taxonomy" id="6269"/>
    <lineage>
        <taxon>Eukaryota</taxon>
        <taxon>Metazoa</taxon>
        <taxon>Ecdysozoa</taxon>
        <taxon>Nematoda</taxon>
        <taxon>Chromadorea</taxon>
        <taxon>Rhabditida</taxon>
        <taxon>Spirurina</taxon>
        <taxon>Ascaridomorpha</taxon>
        <taxon>Ascaridoidea</taxon>
        <taxon>Anisakidae</taxon>
        <taxon>Anisakis</taxon>
        <taxon>Anisakis simplex complex</taxon>
    </lineage>
</organism>
<keyword evidence="2" id="KW-0472">Membrane</keyword>
<dbReference type="PANTHER" id="PTHR23017">
    <property type="entry name" value="SERPENTINE RECEPTOR, CLASS X"/>
    <property type="match status" value="1"/>
</dbReference>
<proteinExistence type="predicted"/>
<evidence type="ECO:0000256" key="1">
    <source>
        <dbReference type="SAM" id="MobiDB-lite"/>
    </source>
</evidence>
<keyword evidence="2" id="KW-1133">Transmembrane helix</keyword>
<feature type="region of interest" description="Disordered" evidence="1">
    <location>
        <begin position="249"/>
        <end position="270"/>
    </location>
</feature>
<dbReference type="WBParaSite" id="ASIM_0001819701-mRNA-1">
    <property type="protein sequence ID" value="ASIM_0001819701-mRNA-1"/>
    <property type="gene ID" value="ASIM_0001819701"/>
</dbReference>
<reference evidence="4 5" key="2">
    <citation type="submission" date="2018-11" db="EMBL/GenBank/DDBJ databases">
        <authorList>
            <consortium name="Pathogen Informatics"/>
        </authorList>
    </citation>
    <scope>NUCLEOTIDE SEQUENCE [LARGE SCALE GENOMIC DNA]</scope>
</reference>
<dbReference type="Gene3D" id="1.20.1070.10">
    <property type="entry name" value="Rhodopsin 7-helix transmembrane proteins"/>
    <property type="match status" value="1"/>
</dbReference>
<evidence type="ECO:0000259" key="3">
    <source>
        <dbReference type="Pfam" id="PF10328"/>
    </source>
</evidence>
<evidence type="ECO:0000313" key="5">
    <source>
        <dbReference type="Proteomes" id="UP000267096"/>
    </source>
</evidence>
<dbReference type="AlphaFoldDB" id="A0A0M3KB50"/>
<evidence type="ECO:0000256" key="2">
    <source>
        <dbReference type="SAM" id="Phobius"/>
    </source>
</evidence>
<name>A0A0M3KB50_ANISI</name>
<dbReference type="OrthoDB" id="5857248at2759"/>
<dbReference type="InterPro" id="IPR019430">
    <property type="entry name" value="7TM_GPCR_serpentine_rcpt_Srx"/>
</dbReference>
<gene>
    <name evidence="4" type="ORF">ASIM_LOCUS17598</name>
</gene>
<evidence type="ECO:0000313" key="6">
    <source>
        <dbReference type="WBParaSite" id="ASIM_0001819701-mRNA-1"/>
    </source>
</evidence>
<dbReference type="PANTHER" id="PTHR23017:SF3">
    <property type="entry name" value="G-PROTEIN COUPLED RECEPTORS FAMILY 1 PROFILE DOMAIN-CONTAINING PROTEIN"/>
    <property type="match status" value="1"/>
</dbReference>
<sequence length="361" mass="41680">MVILTESSTTRSDAEGEVVGAIFNAAWNPLEIATLLITVDRFVRVIRPKYLYILLTKRMVDKYIAFMWSVYALLFLLYCSPFSTFYYDPRIMKWTFDVYQPTGKDISWFNRYACMLNVFVGFIVNVYIIIYLNTMKNNDSRKMCEKALTSQTAIVFVYKVVDLAFSEIIDRCFEPSLYLNNAHTMLWVVWNGTNPFIYLIFNASLRGRMFKCGCSSSAAASASYRPSTIFLASVHPFYHQRPHRSYFQPNQLPYPSKSGGKNATSEQQRRRGTLDGIARSILYQNVRTARAAQDLAALSRNYFPAMERKPPLLAPSEVEEKQLENRATRSNVQFTSVLTSQKFERFAPVFIRIQASVERFQ</sequence>